<evidence type="ECO:0000259" key="1">
    <source>
        <dbReference type="PROSITE" id="PS51186"/>
    </source>
</evidence>
<dbReference type="InterPro" id="IPR039143">
    <property type="entry name" value="GNPNAT1-like"/>
</dbReference>
<organism evidence="2 3">
    <name type="scientific">Carnobacterium viridans</name>
    <dbReference type="NCBI Taxonomy" id="174587"/>
    <lineage>
        <taxon>Bacteria</taxon>
        <taxon>Bacillati</taxon>
        <taxon>Bacillota</taxon>
        <taxon>Bacilli</taxon>
        <taxon>Lactobacillales</taxon>
        <taxon>Carnobacteriaceae</taxon>
        <taxon>Carnobacterium</taxon>
    </lineage>
</organism>
<dbReference type="SUPFAM" id="SSF55729">
    <property type="entry name" value="Acyl-CoA N-acyltransferases (Nat)"/>
    <property type="match status" value="1"/>
</dbReference>
<keyword evidence="2" id="KW-0012">Acyltransferase</keyword>
<dbReference type="GO" id="GO:0004343">
    <property type="term" value="F:glucosamine 6-phosphate N-acetyltransferase activity"/>
    <property type="evidence" value="ECO:0007669"/>
    <property type="project" value="TreeGrafter"/>
</dbReference>
<dbReference type="PANTHER" id="PTHR13355">
    <property type="entry name" value="GLUCOSAMINE 6-PHOSPHATE N-ACETYLTRANSFERASE"/>
    <property type="match status" value="1"/>
</dbReference>
<dbReference type="Proteomes" id="UP000199481">
    <property type="component" value="Unassembled WGS sequence"/>
</dbReference>
<name>A0A1H1BH82_9LACT</name>
<dbReference type="InterPro" id="IPR016181">
    <property type="entry name" value="Acyl_CoA_acyltransferase"/>
</dbReference>
<feature type="domain" description="N-acetyltransferase" evidence="1">
    <location>
        <begin position="4"/>
        <end position="144"/>
    </location>
</feature>
<dbReference type="Pfam" id="PF13673">
    <property type="entry name" value="Acetyltransf_10"/>
    <property type="match status" value="1"/>
</dbReference>
<dbReference type="PANTHER" id="PTHR13355:SF11">
    <property type="entry name" value="GLUCOSAMINE 6-PHOSPHATE N-ACETYLTRANSFERASE"/>
    <property type="match status" value="1"/>
</dbReference>
<dbReference type="InterPro" id="IPR000182">
    <property type="entry name" value="GNAT_dom"/>
</dbReference>
<dbReference type="EMBL" id="FNJW01000008">
    <property type="protein sequence ID" value="SDQ51289.1"/>
    <property type="molecule type" value="Genomic_DNA"/>
</dbReference>
<accession>A0A1H1BH82</accession>
<dbReference type="OrthoDB" id="9796171at2"/>
<dbReference type="PROSITE" id="PS51186">
    <property type="entry name" value="GNAT"/>
    <property type="match status" value="1"/>
</dbReference>
<protein>
    <submittedName>
        <fullName evidence="2">Predicted N-acyltransferase, GNAT family</fullName>
    </submittedName>
</protein>
<reference evidence="3" key="1">
    <citation type="submission" date="2016-10" db="EMBL/GenBank/DDBJ databases">
        <authorList>
            <person name="Varghese N."/>
            <person name="Submissions S."/>
        </authorList>
    </citation>
    <scope>NUCLEOTIDE SEQUENCE [LARGE SCALE GENOMIC DNA]</scope>
    <source>
        <strain evidence="3">MPL-11</strain>
    </source>
</reference>
<dbReference type="CDD" id="cd04301">
    <property type="entry name" value="NAT_SF"/>
    <property type="match status" value="1"/>
</dbReference>
<keyword evidence="3" id="KW-1185">Reference proteome</keyword>
<evidence type="ECO:0000313" key="2">
    <source>
        <dbReference type="EMBL" id="SDQ51289.1"/>
    </source>
</evidence>
<dbReference type="Gene3D" id="3.40.630.30">
    <property type="match status" value="1"/>
</dbReference>
<evidence type="ECO:0000313" key="3">
    <source>
        <dbReference type="Proteomes" id="UP000199481"/>
    </source>
</evidence>
<gene>
    <name evidence="2" type="ORF">SAMN04487752_2587</name>
</gene>
<dbReference type="RefSeq" id="WP_089978440.1">
    <property type="nucleotide sequence ID" value="NZ_FNJW01000008.1"/>
</dbReference>
<sequence>MEFIWTTDLSSNNYKDAVKIRNKVFVEEQLVPPELEIDDLEDQTQHVIGYLENKAVSTARIYKKNTSTFKIQRVAVLMDFRKMNLGHELMLEIERFARTKKFNTLMLDAQDHALTFYEKLGYQVEGEGFMDAGIPHHLMSKKLD</sequence>
<proteinExistence type="predicted"/>
<keyword evidence="2" id="KW-0808">Transferase</keyword>
<dbReference type="AlphaFoldDB" id="A0A1H1BH82"/>